<dbReference type="Pfam" id="PF07690">
    <property type="entry name" value="MFS_1"/>
    <property type="match status" value="1"/>
</dbReference>
<protein>
    <submittedName>
        <fullName evidence="8">Major facilitator superfamily domain-containing protein</fullName>
    </submittedName>
</protein>
<feature type="transmembrane region" description="Helical" evidence="7">
    <location>
        <begin position="89"/>
        <end position="112"/>
    </location>
</feature>
<reference evidence="8 9" key="1">
    <citation type="submission" date="2016-07" db="EMBL/GenBank/DDBJ databases">
        <title>Pervasive Adenine N6-methylation of Active Genes in Fungi.</title>
        <authorList>
            <consortium name="DOE Joint Genome Institute"/>
            <person name="Mondo S.J."/>
            <person name="Dannebaum R.O."/>
            <person name="Kuo R.C."/>
            <person name="Labutti K."/>
            <person name="Haridas S."/>
            <person name="Kuo A."/>
            <person name="Salamov A."/>
            <person name="Ahrendt S.R."/>
            <person name="Lipzen A."/>
            <person name="Sullivan W."/>
            <person name="Andreopoulos W.B."/>
            <person name="Clum A."/>
            <person name="Lindquist E."/>
            <person name="Daum C."/>
            <person name="Ramamoorthy G.K."/>
            <person name="Gryganskyi A."/>
            <person name="Culley D."/>
            <person name="Magnuson J.K."/>
            <person name="James T.Y."/>
            <person name="O'Malley M.A."/>
            <person name="Stajich J.E."/>
            <person name="Spatafora J.W."/>
            <person name="Visel A."/>
            <person name="Grigoriev I.V."/>
        </authorList>
    </citation>
    <scope>NUCLEOTIDE SEQUENCE [LARGE SCALE GENOMIC DNA]</scope>
    <source>
        <strain evidence="8 9">68-887.2</strain>
    </source>
</reference>
<keyword evidence="4 7" id="KW-1133">Transmembrane helix</keyword>
<feature type="transmembrane region" description="Helical" evidence="7">
    <location>
        <begin position="431"/>
        <end position="457"/>
    </location>
</feature>
<comment type="subcellular location">
    <subcellularLocation>
        <location evidence="1">Membrane</location>
        <topology evidence="1">Multi-pass membrane protein</topology>
    </subcellularLocation>
</comment>
<dbReference type="FunFam" id="1.20.1250.20:FF:000064">
    <property type="entry name" value="MFS allantoate transporter"/>
    <property type="match status" value="1"/>
</dbReference>
<dbReference type="Gene3D" id="1.20.1250.20">
    <property type="entry name" value="MFS general substrate transporter like domains"/>
    <property type="match status" value="1"/>
</dbReference>
<dbReference type="InterPro" id="IPR036259">
    <property type="entry name" value="MFS_trans_sf"/>
</dbReference>
<feature type="transmembrane region" description="Helical" evidence="7">
    <location>
        <begin position="404"/>
        <end position="425"/>
    </location>
</feature>
<dbReference type="PANTHER" id="PTHR43791">
    <property type="entry name" value="PERMEASE-RELATED"/>
    <property type="match status" value="1"/>
</dbReference>
<dbReference type="GO" id="GO:0022857">
    <property type="term" value="F:transmembrane transporter activity"/>
    <property type="evidence" value="ECO:0007669"/>
    <property type="project" value="InterPro"/>
</dbReference>
<keyword evidence="2" id="KW-0813">Transport</keyword>
<dbReference type="Proteomes" id="UP000193986">
    <property type="component" value="Unassembled WGS sequence"/>
</dbReference>
<evidence type="ECO:0000256" key="2">
    <source>
        <dbReference type="ARBA" id="ARBA00022448"/>
    </source>
</evidence>
<accession>A0A1Y2AZP0</accession>
<keyword evidence="5 7" id="KW-0472">Membrane</keyword>
<comment type="similarity">
    <text evidence="6">Belongs to the major facilitator superfamily. Allantoate permease family.</text>
</comment>
<evidence type="ECO:0000256" key="1">
    <source>
        <dbReference type="ARBA" id="ARBA00004141"/>
    </source>
</evidence>
<feature type="transmembrane region" description="Helical" evidence="7">
    <location>
        <begin position="180"/>
        <end position="200"/>
    </location>
</feature>
<feature type="transmembrane region" description="Helical" evidence="7">
    <location>
        <begin position="148"/>
        <end position="168"/>
    </location>
</feature>
<evidence type="ECO:0000313" key="9">
    <source>
        <dbReference type="Proteomes" id="UP000193986"/>
    </source>
</evidence>
<feature type="transmembrane region" description="Helical" evidence="7">
    <location>
        <begin position="315"/>
        <end position="336"/>
    </location>
</feature>
<feature type="transmembrane region" description="Helical" evidence="7">
    <location>
        <begin position="119"/>
        <end position="142"/>
    </location>
</feature>
<proteinExistence type="inferred from homology"/>
<dbReference type="EMBL" id="MCFC01000034">
    <property type="protein sequence ID" value="ORY28041.1"/>
    <property type="molecule type" value="Genomic_DNA"/>
</dbReference>
<keyword evidence="3 7" id="KW-0812">Transmembrane</keyword>
<evidence type="ECO:0000256" key="6">
    <source>
        <dbReference type="ARBA" id="ARBA00037968"/>
    </source>
</evidence>
<evidence type="ECO:0000313" key="8">
    <source>
        <dbReference type="EMBL" id="ORY28041.1"/>
    </source>
</evidence>
<dbReference type="AlphaFoldDB" id="A0A1Y2AZP0"/>
<dbReference type="InParanoid" id="A0A1Y2AZP0"/>
<dbReference type="PANTHER" id="PTHR43791:SF59">
    <property type="entry name" value="TRANSPORTER, PUTATIVE (AFU_ORTHOLOGUE AFUA_1G06550)-RELATED"/>
    <property type="match status" value="1"/>
</dbReference>
<feature type="transmembrane region" description="Helical" evidence="7">
    <location>
        <begin position="48"/>
        <end position="65"/>
    </location>
</feature>
<feature type="transmembrane region" description="Helical" evidence="7">
    <location>
        <begin position="343"/>
        <end position="363"/>
    </location>
</feature>
<keyword evidence="9" id="KW-1185">Reference proteome</keyword>
<comment type="caution">
    <text evidence="8">The sequence shown here is derived from an EMBL/GenBank/DDBJ whole genome shotgun (WGS) entry which is preliminary data.</text>
</comment>
<dbReference type="InterPro" id="IPR011701">
    <property type="entry name" value="MFS"/>
</dbReference>
<organism evidence="8 9">
    <name type="scientific">Naematelia encephala</name>
    <dbReference type="NCBI Taxonomy" id="71784"/>
    <lineage>
        <taxon>Eukaryota</taxon>
        <taxon>Fungi</taxon>
        <taxon>Dikarya</taxon>
        <taxon>Basidiomycota</taxon>
        <taxon>Agaricomycotina</taxon>
        <taxon>Tremellomycetes</taxon>
        <taxon>Tremellales</taxon>
        <taxon>Naemateliaceae</taxon>
        <taxon>Naematelia</taxon>
    </lineage>
</organism>
<evidence type="ECO:0000256" key="3">
    <source>
        <dbReference type="ARBA" id="ARBA00022692"/>
    </source>
</evidence>
<dbReference type="OrthoDB" id="6730379at2759"/>
<feature type="transmembrane region" description="Helical" evidence="7">
    <location>
        <begin position="375"/>
        <end position="392"/>
    </location>
</feature>
<dbReference type="GO" id="GO:0016020">
    <property type="term" value="C:membrane"/>
    <property type="evidence" value="ECO:0007669"/>
    <property type="project" value="UniProtKB-SubCell"/>
</dbReference>
<evidence type="ECO:0000256" key="7">
    <source>
        <dbReference type="SAM" id="Phobius"/>
    </source>
</evidence>
<dbReference type="SUPFAM" id="SSF103473">
    <property type="entry name" value="MFS general substrate transporter"/>
    <property type="match status" value="1"/>
</dbReference>
<evidence type="ECO:0000256" key="5">
    <source>
        <dbReference type="ARBA" id="ARBA00023136"/>
    </source>
</evidence>
<gene>
    <name evidence="8" type="ORF">BCR39DRAFT_468725</name>
</gene>
<sequence length="523" mass="58145">MEIAAAPRTNPESHLHPSQAEDDAAAIIREYGAIEYTIDEDKRVLRKIDIRVCIPMIIIYTLSHLDKNALGYGAVFGLQKDYHMHGSQYSWLGSIIYLVQLVVQPLSAWALVRLPIAKFVIANVFIWGTGVACMAATTSWAGLMVTRAIVGAAEAPISPAFIAVVQLWWRRREQTNRNMFWLMSSPIASFFGAILAFGIGHVHHGITPYQSIFIFLGAISVVLTPLLWWMMPDDIKSARFLTQHEKAIAVERLRANNTGTKTSVWKWHQVKETFLDPKTYIWGLMLFCTAIPSSGFGVFGTLITKGFGFSDLESILFQMPIAFVEGCLILAGGWVTTRFKNRWIPLLVVTAIPMAGGIALRYVDRGSLGGLLASYYFVKLYSAIQPLLYSWGNSNAAGTTKQRTLGAILFIFQCAGNVVGPQVYLDDEAPIYQTGVVTDVCCWGALMFLTIIMAGYLKFLNKRQAKKRAAIGLEADVQDTSIMTTQEAAAYNKNLEATATAPVNQRAYEDLTDFENPEFHYVY</sequence>
<feature type="transmembrane region" description="Helical" evidence="7">
    <location>
        <begin position="212"/>
        <end position="231"/>
    </location>
</feature>
<evidence type="ECO:0000256" key="4">
    <source>
        <dbReference type="ARBA" id="ARBA00022989"/>
    </source>
</evidence>
<feature type="transmembrane region" description="Helical" evidence="7">
    <location>
        <begin position="280"/>
        <end position="303"/>
    </location>
</feature>
<name>A0A1Y2AZP0_9TREE</name>